<protein>
    <recommendedName>
        <fullName evidence="3 13">DNA replication and repair protein RecF</fullName>
    </recommendedName>
</protein>
<name>A0A1H0Y867_9MICO</name>
<evidence type="ECO:0000256" key="15">
    <source>
        <dbReference type="SAM" id="MobiDB-lite"/>
    </source>
</evidence>
<dbReference type="PANTHER" id="PTHR32182:SF0">
    <property type="entry name" value="DNA REPLICATION AND REPAIR PROTEIN RECF"/>
    <property type="match status" value="1"/>
</dbReference>
<dbReference type="STRING" id="1079994.SAMN04488565_0618"/>
<dbReference type="eggNOG" id="COG1195">
    <property type="taxonomic scope" value="Bacteria"/>
</dbReference>
<dbReference type="AlphaFoldDB" id="A0A1H0Y867"/>
<dbReference type="HAMAP" id="MF_00365">
    <property type="entry name" value="RecF"/>
    <property type="match status" value="1"/>
</dbReference>
<evidence type="ECO:0000256" key="2">
    <source>
        <dbReference type="ARBA" id="ARBA00008016"/>
    </source>
</evidence>
<dbReference type="GO" id="GO:0005524">
    <property type="term" value="F:ATP binding"/>
    <property type="evidence" value="ECO:0007669"/>
    <property type="project" value="UniProtKB-UniRule"/>
</dbReference>
<dbReference type="Gene3D" id="3.40.50.300">
    <property type="entry name" value="P-loop containing nucleotide triphosphate hydrolases"/>
    <property type="match status" value="1"/>
</dbReference>
<evidence type="ECO:0000256" key="13">
    <source>
        <dbReference type="HAMAP-Rule" id="MF_00365"/>
    </source>
</evidence>
<keyword evidence="8 13" id="KW-0067">ATP-binding</keyword>
<dbReference type="InterPro" id="IPR027417">
    <property type="entry name" value="P-loop_NTPase"/>
</dbReference>
<evidence type="ECO:0000256" key="4">
    <source>
        <dbReference type="ARBA" id="ARBA00022490"/>
    </source>
</evidence>
<evidence type="ECO:0000313" key="18">
    <source>
        <dbReference type="Proteomes" id="UP000182690"/>
    </source>
</evidence>
<dbReference type="PROSITE" id="PS00618">
    <property type="entry name" value="RECF_2"/>
    <property type="match status" value="1"/>
</dbReference>
<keyword evidence="9 13" id="KW-0238">DNA-binding</keyword>
<dbReference type="PANTHER" id="PTHR32182">
    <property type="entry name" value="DNA REPLICATION AND REPAIR PROTEIN RECF"/>
    <property type="match status" value="1"/>
</dbReference>
<keyword evidence="5 13" id="KW-0235">DNA replication</keyword>
<dbReference type="GO" id="GO:0006260">
    <property type="term" value="P:DNA replication"/>
    <property type="evidence" value="ECO:0007669"/>
    <property type="project" value="UniProtKB-UniRule"/>
</dbReference>
<accession>A0A1H0Y867</accession>
<comment type="function">
    <text evidence="12 13 14">The RecF protein is involved in DNA metabolism; it is required for DNA replication and normal SOS inducibility. RecF binds preferentially to single-stranded, linear DNA. It also seems to bind ATP.</text>
</comment>
<keyword evidence="6 13" id="KW-0547">Nucleotide-binding</keyword>
<dbReference type="InterPro" id="IPR042174">
    <property type="entry name" value="RecF_2"/>
</dbReference>
<feature type="region of interest" description="Disordered" evidence="15">
    <location>
        <begin position="381"/>
        <end position="401"/>
    </location>
</feature>
<evidence type="ECO:0000256" key="9">
    <source>
        <dbReference type="ARBA" id="ARBA00023125"/>
    </source>
</evidence>
<dbReference type="InterPro" id="IPR003395">
    <property type="entry name" value="RecF/RecN/SMC_N"/>
</dbReference>
<dbReference type="GO" id="GO:0003697">
    <property type="term" value="F:single-stranded DNA binding"/>
    <property type="evidence" value="ECO:0007669"/>
    <property type="project" value="UniProtKB-UniRule"/>
</dbReference>
<keyword evidence="11 13" id="KW-0742">SOS response</keyword>
<comment type="subcellular location">
    <subcellularLocation>
        <location evidence="1 13 14">Cytoplasm</location>
    </subcellularLocation>
</comment>
<keyword evidence="4 13" id="KW-0963">Cytoplasm</keyword>
<dbReference type="GO" id="GO:0009432">
    <property type="term" value="P:SOS response"/>
    <property type="evidence" value="ECO:0007669"/>
    <property type="project" value="UniProtKB-UniRule"/>
</dbReference>
<evidence type="ECO:0000256" key="12">
    <source>
        <dbReference type="ARBA" id="ARBA00025401"/>
    </source>
</evidence>
<evidence type="ECO:0000256" key="6">
    <source>
        <dbReference type="ARBA" id="ARBA00022741"/>
    </source>
</evidence>
<dbReference type="PROSITE" id="PS00617">
    <property type="entry name" value="RECF_1"/>
    <property type="match status" value="1"/>
</dbReference>
<evidence type="ECO:0000256" key="11">
    <source>
        <dbReference type="ARBA" id="ARBA00023236"/>
    </source>
</evidence>
<dbReference type="Pfam" id="PF02463">
    <property type="entry name" value="SMC_N"/>
    <property type="match status" value="1"/>
</dbReference>
<organism evidence="17 18">
    <name type="scientific">Leucobacter chromiiresistens</name>
    <dbReference type="NCBI Taxonomy" id="1079994"/>
    <lineage>
        <taxon>Bacteria</taxon>
        <taxon>Bacillati</taxon>
        <taxon>Actinomycetota</taxon>
        <taxon>Actinomycetes</taxon>
        <taxon>Micrococcales</taxon>
        <taxon>Microbacteriaceae</taxon>
        <taxon>Leucobacter</taxon>
    </lineage>
</organism>
<dbReference type="EMBL" id="FNKB01000001">
    <property type="protein sequence ID" value="SDQ11365.1"/>
    <property type="molecule type" value="Genomic_DNA"/>
</dbReference>
<dbReference type="NCBIfam" id="TIGR00611">
    <property type="entry name" value="recf"/>
    <property type="match status" value="1"/>
</dbReference>
<keyword evidence="7 13" id="KW-0227">DNA damage</keyword>
<evidence type="ECO:0000256" key="8">
    <source>
        <dbReference type="ARBA" id="ARBA00022840"/>
    </source>
</evidence>
<evidence type="ECO:0000256" key="7">
    <source>
        <dbReference type="ARBA" id="ARBA00022763"/>
    </source>
</evidence>
<evidence type="ECO:0000256" key="3">
    <source>
        <dbReference type="ARBA" id="ARBA00020170"/>
    </source>
</evidence>
<evidence type="ECO:0000256" key="1">
    <source>
        <dbReference type="ARBA" id="ARBA00004496"/>
    </source>
</evidence>
<gene>
    <name evidence="13" type="primary">recF</name>
    <name evidence="17" type="ORF">SAMN04488565_0618</name>
</gene>
<dbReference type="RefSeq" id="WP_010155605.1">
    <property type="nucleotide sequence ID" value="NZ_FNKB01000001.1"/>
</dbReference>
<feature type="domain" description="RecF/RecN/SMC N-terminal" evidence="16">
    <location>
        <begin position="3"/>
        <end position="365"/>
    </location>
</feature>
<dbReference type="SUPFAM" id="SSF52540">
    <property type="entry name" value="P-loop containing nucleoside triphosphate hydrolases"/>
    <property type="match status" value="1"/>
</dbReference>
<dbReference type="GO" id="GO:0005737">
    <property type="term" value="C:cytoplasm"/>
    <property type="evidence" value="ECO:0007669"/>
    <property type="project" value="UniProtKB-SubCell"/>
</dbReference>
<dbReference type="InterPro" id="IPR018078">
    <property type="entry name" value="DNA-binding_RecF_CS"/>
</dbReference>
<dbReference type="Proteomes" id="UP000182690">
    <property type="component" value="Unassembled WGS sequence"/>
</dbReference>
<evidence type="ECO:0000256" key="14">
    <source>
        <dbReference type="RuleBase" id="RU000578"/>
    </source>
</evidence>
<evidence type="ECO:0000313" key="17">
    <source>
        <dbReference type="EMBL" id="SDQ11365.1"/>
    </source>
</evidence>
<proteinExistence type="inferred from homology"/>
<feature type="binding site" evidence="13">
    <location>
        <begin position="30"/>
        <end position="37"/>
    </location>
    <ligand>
        <name>ATP</name>
        <dbReference type="ChEBI" id="CHEBI:30616"/>
    </ligand>
</feature>
<evidence type="ECO:0000259" key="16">
    <source>
        <dbReference type="Pfam" id="PF02463"/>
    </source>
</evidence>
<sequence length="401" mass="43818">MRVAHLSLGDFRNYASAELGLSAGPNLLIGQNGQGKTNLVEAIAYFATLRSHRVSGDAALIRAGRSSAIARMRVRAGEREVRLELQLNQGSANRAQVNGNAVRPREVTRWFSAVTFAPEDLIIVRGEPSGRRRFLDDALLARHPVASGALSDYEKVVRQRTSLLKSARGRGQSALATLPVWDDQLVDHGTQIMLARRELLRDLSEPLRDHYAALVGGDHAPRVSMFESVGDARQSASVSRETPSDEDLVREADVSRETLAREFREALAIVRGREIERGVTLVGPHRDDLALALNGLPVKGFASHGESWSFALSLKLALAELLRNESTAGDPVIILDDVFAELDATRRGRLMRAVADYEQVIVTAAVEADVPDDVAWRRTRISAGTLEPDRTEETSESPDGA</sequence>
<keyword evidence="10 13" id="KW-0234">DNA repair</keyword>
<comment type="similarity">
    <text evidence="2 13 14">Belongs to the RecF family.</text>
</comment>
<dbReference type="Gene3D" id="1.20.1050.90">
    <property type="entry name" value="RecF/RecN/SMC, N-terminal domain"/>
    <property type="match status" value="1"/>
</dbReference>
<dbReference type="InterPro" id="IPR001238">
    <property type="entry name" value="DNA-binding_RecF"/>
</dbReference>
<evidence type="ECO:0000256" key="5">
    <source>
        <dbReference type="ARBA" id="ARBA00022705"/>
    </source>
</evidence>
<dbReference type="GO" id="GO:0006302">
    <property type="term" value="P:double-strand break repair"/>
    <property type="evidence" value="ECO:0007669"/>
    <property type="project" value="TreeGrafter"/>
</dbReference>
<dbReference type="GO" id="GO:0000731">
    <property type="term" value="P:DNA synthesis involved in DNA repair"/>
    <property type="evidence" value="ECO:0007669"/>
    <property type="project" value="TreeGrafter"/>
</dbReference>
<reference evidence="17 18" key="1">
    <citation type="submission" date="2016-10" db="EMBL/GenBank/DDBJ databases">
        <authorList>
            <person name="de Groot N.N."/>
        </authorList>
    </citation>
    <scope>NUCLEOTIDE SEQUENCE [LARGE SCALE GENOMIC DNA]</scope>
    <source>
        <strain evidence="17 18">DSM 22788</strain>
    </source>
</reference>
<evidence type="ECO:0000256" key="10">
    <source>
        <dbReference type="ARBA" id="ARBA00023204"/>
    </source>
</evidence>
<dbReference type="OrthoDB" id="9803889at2"/>